<feature type="transmembrane region" description="Helical" evidence="6">
    <location>
        <begin position="213"/>
        <end position="230"/>
    </location>
</feature>
<feature type="transmembrane region" description="Helical" evidence="6">
    <location>
        <begin position="95"/>
        <end position="119"/>
    </location>
</feature>
<sequence>MKDKVFIPVWSIGSFLIVMNTTMFNVSIPDIIKQLHISAGHASWLVSGYSIGFALSTIIFSRLSDFIPIRKLMAIGLSILGLSSILGFFSDSFGFVLLARLLQSCGAGAMPGLGMVLAARYVPIERRGRAIAILASASSLGFGLGPVVGGFITQFLGWHELFLVICLVLPLVLVLWSLLPKESHNKFEFDLIGAVLIVLTTATLLVAVSKLSILFLLISLGSLITFITHLRRARKPFIQPILFKNTGYLKMIILIFLGFALNMSMVFLMPLVLANGFHKPAASVGLLIFPGAVLSAILIRYVGRWIDRYGNLRFLLIGYIFMSLSIIIVSLWIHKSAFIITFAYLLFAPASSTITSAISNEVSRILPKELLGSGMGLSQLSQFMGGSFAVALCGLTIVSQKGSEPILAFQHTYILLLPLLLVSFILLFSYQKSSRADLL</sequence>
<dbReference type="GO" id="GO:0022857">
    <property type="term" value="F:transmembrane transporter activity"/>
    <property type="evidence" value="ECO:0007669"/>
    <property type="project" value="InterPro"/>
</dbReference>
<dbReference type="PROSITE" id="PS50850">
    <property type="entry name" value="MFS"/>
    <property type="match status" value="1"/>
</dbReference>
<feature type="transmembrane region" description="Helical" evidence="6">
    <location>
        <begin position="7"/>
        <end position="28"/>
    </location>
</feature>
<keyword evidence="2" id="KW-0813">Transport</keyword>
<feature type="transmembrane region" description="Helical" evidence="6">
    <location>
        <begin position="339"/>
        <end position="359"/>
    </location>
</feature>
<evidence type="ECO:0000259" key="7">
    <source>
        <dbReference type="PROSITE" id="PS50850"/>
    </source>
</evidence>
<dbReference type="PRINTS" id="PR01036">
    <property type="entry name" value="TCRTETB"/>
</dbReference>
<evidence type="ECO:0000313" key="8">
    <source>
        <dbReference type="EMBL" id="QGQ94117.1"/>
    </source>
</evidence>
<organism evidence="8 9">
    <name type="scientific">Paenibacillus psychroresistens</name>
    <dbReference type="NCBI Taxonomy" id="1778678"/>
    <lineage>
        <taxon>Bacteria</taxon>
        <taxon>Bacillati</taxon>
        <taxon>Bacillota</taxon>
        <taxon>Bacilli</taxon>
        <taxon>Bacillales</taxon>
        <taxon>Paenibacillaceae</taxon>
        <taxon>Paenibacillus</taxon>
    </lineage>
</organism>
<dbReference type="RefSeq" id="WP_155699115.1">
    <property type="nucleotide sequence ID" value="NZ_CP034235.1"/>
</dbReference>
<evidence type="ECO:0000256" key="2">
    <source>
        <dbReference type="ARBA" id="ARBA00022448"/>
    </source>
</evidence>
<dbReference type="GO" id="GO:0005886">
    <property type="term" value="C:plasma membrane"/>
    <property type="evidence" value="ECO:0007669"/>
    <property type="project" value="UniProtKB-SubCell"/>
</dbReference>
<dbReference type="Proteomes" id="UP000426246">
    <property type="component" value="Chromosome"/>
</dbReference>
<dbReference type="Gene3D" id="1.20.1250.20">
    <property type="entry name" value="MFS general substrate transporter like domains"/>
    <property type="match status" value="1"/>
</dbReference>
<dbReference type="EMBL" id="CP034235">
    <property type="protein sequence ID" value="QGQ94117.1"/>
    <property type="molecule type" value="Genomic_DNA"/>
</dbReference>
<feature type="transmembrane region" description="Helical" evidence="6">
    <location>
        <begin position="161"/>
        <end position="179"/>
    </location>
</feature>
<protein>
    <submittedName>
        <fullName evidence="8">MFS transporter</fullName>
    </submittedName>
</protein>
<dbReference type="InterPro" id="IPR036259">
    <property type="entry name" value="MFS_trans_sf"/>
</dbReference>
<evidence type="ECO:0000256" key="5">
    <source>
        <dbReference type="ARBA" id="ARBA00023136"/>
    </source>
</evidence>
<dbReference type="AlphaFoldDB" id="A0A6B8RDW9"/>
<dbReference type="Gene3D" id="1.20.1720.10">
    <property type="entry name" value="Multidrug resistance protein D"/>
    <property type="match status" value="1"/>
</dbReference>
<feature type="transmembrane region" description="Helical" evidence="6">
    <location>
        <begin position="380"/>
        <end position="399"/>
    </location>
</feature>
<feature type="transmembrane region" description="Helical" evidence="6">
    <location>
        <begin position="40"/>
        <end position="60"/>
    </location>
</feature>
<feature type="domain" description="Major facilitator superfamily (MFS) profile" evidence="7">
    <location>
        <begin position="6"/>
        <end position="435"/>
    </location>
</feature>
<evidence type="ECO:0000256" key="1">
    <source>
        <dbReference type="ARBA" id="ARBA00004651"/>
    </source>
</evidence>
<reference evidence="9" key="1">
    <citation type="submission" date="2018-11" db="EMBL/GenBank/DDBJ databases">
        <title>Complete genome sequence of Paenibacillus sp. ML311-T8.</title>
        <authorList>
            <person name="Nam Y.-D."/>
            <person name="Kang J."/>
            <person name="Chung W.-H."/>
            <person name="Park Y.S."/>
        </authorList>
    </citation>
    <scope>NUCLEOTIDE SEQUENCE [LARGE SCALE GENOMIC DNA]</scope>
    <source>
        <strain evidence="9">ML311-T8</strain>
    </source>
</reference>
<feature type="transmembrane region" description="Helical" evidence="6">
    <location>
        <begin position="411"/>
        <end position="430"/>
    </location>
</feature>
<evidence type="ECO:0000313" key="9">
    <source>
        <dbReference type="Proteomes" id="UP000426246"/>
    </source>
</evidence>
<feature type="transmembrane region" description="Helical" evidence="6">
    <location>
        <begin position="131"/>
        <end position="155"/>
    </location>
</feature>
<keyword evidence="3 6" id="KW-0812">Transmembrane</keyword>
<feature type="transmembrane region" description="Helical" evidence="6">
    <location>
        <begin position="191"/>
        <end position="207"/>
    </location>
</feature>
<dbReference type="Pfam" id="PF07690">
    <property type="entry name" value="MFS_1"/>
    <property type="match status" value="1"/>
</dbReference>
<dbReference type="InterPro" id="IPR020846">
    <property type="entry name" value="MFS_dom"/>
</dbReference>
<evidence type="ECO:0000256" key="4">
    <source>
        <dbReference type="ARBA" id="ARBA00022989"/>
    </source>
</evidence>
<feature type="transmembrane region" description="Helical" evidence="6">
    <location>
        <begin position="280"/>
        <end position="302"/>
    </location>
</feature>
<dbReference type="SUPFAM" id="SSF103473">
    <property type="entry name" value="MFS general substrate transporter"/>
    <property type="match status" value="1"/>
</dbReference>
<keyword evidence="9" id="KW-1185">Reference proteome</keyword>
<dbReference type="CDD" id="cd17321">
    <property type="entry name" value="MFS_MMR_MDR_like"/>
    <property type="match status" value="1"/>
</dbReference>
<evidence type="ECO:0000256" key="3">
    <source>
        <dbReference type="ARBA" id="ARBA00022692"/>
    </source>
</evidence>
<keyword evidence="4 6" id="KW-1133">Transmembrane helix</keyword>
<feature type="transmembrane region" description="Helical" evidence="6">
    <location>
        <begin position="72"/>
        <end position="89"/>
    </location>
</feature>
<name>A0A6B8RDW9_9BACL</name>
<feature type="transmembrane region" description="Helical" evidence="6">
    <location>
        <begin position="251"/>
        <end position="274"/>
    </location>
</feature>
<evidence type="ECO:0000256" key="6">
    <source>
        <dbReference type="SAM" id="Phobius"/>
    </source>
</evidence>
<dbReference type="OrthoDB" id="2403626at2"/>
<proteinExistence type="predicted"/>
<feature type="transmembrane region" description="Helical" evidence="6">
    <location>
        <begin position="314"/>
        <end position="333"/>
    </location>
</feature>
<gene>
    <name evidence="8" type="ORF">EHS13_03945</name>
</gene>
<dbReference type="PANTHER" id="PTHR42718:SF9">
    <property type="entry name" value="MAJOR FACILITATOR SUPERFAMILY MULTIDRUG TRANSPORTER MFSC"/>
    <property type="match status" value="1"/>
</dbReference>
<accession>A0A6B8RDW9</accession>
<comment type="subcellular location">
    <subcellularLocation>
        <location evidence="1">Cell membrane</location>
        <topology evidence="1">Multi-pass membrane protein</topology>
    </subcellularLocation>
</comment>
<dbReference type="PANTHER" id="PTHR42718">
    <property type="entry name" value="MAJOR FACILITATOR SUPERFAMILY MULTIDRUG TRANSPORTER MFSC"/>
    <property type="match status" value="1"/>
</dbReference>
<keyword evidence="5 6" id="KW-0472">Membrane</keyword>
<dbReference type="InterPro" id="IPR011701">
    <property type="entry name" value="MFS"/>
</dbReference>
<dbReference type="KEGG" id="ppsc:EHS13_03945"/>